<dbReference type="GeneID" id="93014984"/>
<evidence type="ECO:0000313" key="1">
    <source>
        <dbReference type="EMBL" id="EEZ30907.1"/>
    </source>
</evidence>
<name>A0A0E1XC95_9HYPH</name>
<organism evidence="1">
    <name type="scientific">Brucella pinnipedialis M292/94/1</name>
    <dbReference type="NCBI Taxonomy" id="520462"/>
    <lineage>
        <taxon>Bacteria</taxon>
        <taxon>Pseudomonadati</taxon>
        <taxon>Pseudomonadota</taxon>
        <taxon>Alphaproteobacteria</taxon>
        <taxon>Hyphomicrobiales</taxon>
        <taxon>Brucellaceae</taxon>
        <taxon>Brucella/Ochrobactrum group</taxon>
        <taxon>Brucella</taxon>
    </lineage>
</organism>
<dbReference type="AlphaFoldDB" id="A0A0E1XC95"/>
<dbReference type="EMBL" id="EQ999546">
    <property type="protein sequence ID" value="EEZ30907.1"/>
    <property type="molecule type" value="Genomic_DNA"/>
</dbReference>
<protein>
    <submittedName>
        <fullName evidence="1">Uncharacterized protein</fullName>
    </submittedName>
</protein>
<gene>
    <name evidence="1" type="ORF">BALG_01027</name>
</gene>
<accession>A0A0E1XC95</accession>
<proteinExistence type="predicted"/>
<dbReference type="RefSeq" id="WP_002963892.1">
    <property type="nucleotide sequence ID" value="NZ_EQ999546.1"/>
</dbReference>
<dbReference type="Proteomes" id="UP000004659">
    <property type="component" value="Unassembled WGS sequence"/>
</dbReference>
<dbReference type="HOGENOM" id="CLU_2599173_0_0_5"/>
<sequence>MFLQHDLLCLQCLPGKSDCDGSIDYKWRQYCDGVAKPCPQGAIIVSWRVSAHFRAMAGLLFLKHNPTGVKRGRSRLCFI</sequence>
<reference evidence="1" key="1">
    <citation type="submission" date="2009-01" db="EMBL/GenBank/DDBJ databases">
        <title>The Genome Sequence of Brucella pinnipedialis M292/94/1.</title>
        <authorList>
            <consortium name="The Broad Institute Genome Sequencing Platform"/>
            <person name="Ward D."/>
            <person name="Young S.K."/>
            <person name="Kodira C.D."/>
            <person name="Zeng Q."/>
            <person name="Koehrsen M."/>
            <person name="Alvarado L."/>
            <person name="Berlin A."/>
            <person name="Borenstein D."/>
            <person name="Chen Z."/>
            <person name="Engels R."/>
            <person name="Freedman E."/>
            <person name="Gellesch M."/>
            <person name="Goldberg J."/>
            <person name="Griggs A."/>
            <person name="Gujja S."/>
            <person name="Heiman D."/>
            <person name="Hepburn T."/>
            <person name="Howarth C."/>
            <person name="Jen D."/>
            <person name="Larson L."/>
            <person name="Lewis B."/>
            <person name="Mehta T."/>
            <person name="Park D."/>
            <person name="Pearson M."/>
            <person name="Roberts A."/>
            <person name="Saif S."/>
            <person name="Shea T."/>
            <person name="Shenoy N."/>
            <person name="Sisk P."/>
            <person name="Stolte C."/>
            <person name="Sykes S."/>
            <person name="Walk T."/>
            <person name="White J."/>
            <person name="Yandava C."/>
            <person name="Whatmore A.M."/>
            <person name="Perrett L.L."/>
            <person name="O'Callaghan D."/>
            <person name="Nusbaum C."/>
            <person name="Galagan J."/>
            <person name="Birren B."/>
        </authorList>
    </citation>
    <scope>NUCLEOTIDE SEQUENCE [LARGE SCALE GENOMIC DNA]</scope>
    <source>
        <strain evidence="1">M292/94/1</strain>
    </source>
</reference>